<comment type="caution">
    <text evidence="1">The sequence shown here is derived from an EMBL/GenBank/DDBJ whole genome shotgun (WGS) entry which is preliminary data.</text>
</comment>
<name>A0A6G4WXP3_9ACTN</name>
<evidence type="ECO:0000313" key="2">
    <source>
        <dbReference type="Proteomes" id="UP000477722"/>
    </source>
</evidence>
<organism evidence="1 2">
    <name type="scientific">Streptomyces boncukensis</name>
    <dbReference type="NCBI Taxonomy" id="2711219"/>
    <lineage>
        <taxon>Bacteria</taxon>
        <taxon>Bacillati</taxon>
        <taxon>Actinomycetota</taxon>
        <taxon>Actinomycetes</taxon>
        <taxon>Kitasatosporales</taxon>
        <taxon>Streptomycetaceae</taxon>
        <taxon>Streptomyces</taxon>
    </lineage>
</organism>
<dbReference type="Proteomes" id="UP000477722">
    <property type="component" value="Unassembled WGS sequence"/>
</dbReference>
<sequence>MTYVPHLAGEKITADKLREMVGVWAAYEPTWTASSGSTTLGDGTLDGRYTRIGNTIFFSVRLEWGSTTTTSVSTAYWEFALPEAPSDVQGNTWQPVQAWAFDTSASARWVCQAYINGTNDVITAIVTHADGGFIDRSEMPDQTAAGGATDSVQPGSVAWANGDRLNLWGWYEAA</sequence>
<dbReference type="RefSeq" id="WP_165298989.1">
    <property type="nucleotide sequence ID" value="NZ_JAAKZZ010000108.1"/>
</dbReference>
<evidence type="ECO:0000313" key="1">
    <source>
        <dbReference type="EMBL" id="NGO69294.1"/>
    </source>
</evidence>
<dbReference type="AlphaFoldDB" id="A0A6G4WXP3"/>
<accession>A0A6G4WXP3</accession>
<gene>
    <name evidence="1" type="ORF">G5C65_13190</name>
</gene>
<keyword evidence="2" id="KW-1185">Reference proteome</keyword>
<reference evidence="1 2" key="1">
    <citation type="submission" date="2020-02" db="EMBL/GenBank/DDBJ databases">
        <title>Whole-genome analyses of novel actinobacteria.</title>
        <authorList>
            <person name="Sahin N."/>
            <person name="Tatar D."/>
        </authorList>
    </citation>
    <scope>NUCLEOTIDE SEQUENCE [LARGE SCALE GENOMIC DNA]</scope>
    <source>
        <strain evidence="1 2">SB3404</strain>
    </source>
</reference>
<protein>
    <submittedName>
        <fullName evidence="1">Uncharacterized protein</fullName>
    </submittedName>
</protein>
<proteinExistence type="predicted"/>
<dbReference type="EMBL" id="JAAKZZ010000108">
    <property type="protein sequence ID" value="NGO69294.1"/>
    <property type="molecule type" value="Genomic_DNA"/>
</dbReference>